<comment type="similarity">
    <text evidence="1">Belongs to the SMP-30/CGR1 family.</text>
</comment>
<dbReference type="InterPro" id="IPR011042">
    <property type="entry name" value="6-blade_b-propeller_TolB-like"/>
</dbReference>
<evidence type="ECO:0000313" key="3">
    <source>
        <dbReference type="EMBL" id="CAK7908947.1"/>
    </source>
</evidence>
<protein>
    <submittedName>
        <fullName evidence="3">Cell growth-regulated gene 1 protein</fullName>
    </submittedName>
</protein>
<gene>
    <name evidence="3" type="primary">CGR1</name>
    <name evidence="3" type="ORF">CAAN4_E12530</name>
</gene>
<proteinExistence type="inferred from homology"/>
<dbReference type="PRINTS" id="PR01790">
    <property type="entry name" value="SMP30FAMILY"/>
</dbReference>
<dbReference type="PANTHER" id="PTHR10907:SF47">
    <property type="entry name" value="REGUCALCIN"/>
    <property type="match status" value="1"/>
</dbReference>
<dbReference type="InterPro" id="IPR005511">
    <property type="entry name" value="SMP-30"/>
</dbReference>
<evidence type="ECO:0000256" key="1">
    <source>
        <dbReference type="ARBA" id="ARBA00008853"/>
    </source>
</evidence>
<accession>A0ABP0EDB6</accession>
<sequence length="324" mass="36543">MSIIEKEVKEIFLPSYRGALTEGITYNPANHTLLWVDIIAAEIHRVKLNEEDSAIETSHEFIKFQDEGESIGAIALTHNENIVLACTKYGVTTANFETKNFNYILKYPKHHLQLRSNDGIIDPWGHLWIGTMNDFHVGSVKPEGSLYRINCHDLSITEMLTECSIPNGLAFSSRGNKLFWTDSLTFTIWEFDYNHVTNTLSNRKEFINTNKLSELQKIKSPEPDGFTMNGKDEIYSTIYSSSKLLHFNSQGEIIEKFLIPAKNVTCATFGGRARTSLYITSAQIELNNLKGVNDKEGDLGGYLFKISCPQETCGVDKNIWGGKV</sequence>
<feature type="domain" description="SMP-30/Gluconolactonase/LRE-like region" evidence="2">
    <location>
        <begin position="20"/>
        <end position="283"/>
    </location>
</feature>
<evidence type="ECO:0000259" key="2">
    <source>
        <dbReference type="Pfam" id="PF08450"/>
    </source>
</evidence>
<dbReference type="EMBL" id="OZ004257">
    <property type="protein sequence ID" value="CAK7908947.1"/>
    <property type="molecule type" value="Genomic_DNA"/>
</dbReference>
<dbReference type="SUPFAM" id="SSF63829">
    <property type="entry name" value="Calcium-dependent phosphotriesterase"/>
    <property type="match status" value="1"/>
</dbReference>
<keyword evidence="4" id="KW-1185">Reference proteome</keyword>
<dbReference type="PANTHER" id="PTHR10907">
    <property type="entry name" value="REGUCALCIN"/>
    <property type="match status" value="1"/>
</dbReference>
<organism evidence="3 4">
    <name type="scientific">[Candida] anglica</name>
    <dbReference type="NCBI Taxonomy" id="148631"/>
    <lineage>
        <taxon>Eukaryota</taxon>
        <taxon>Fungi</taxon>
        <taxon>Dikarya</taxon>
        <taxon>Ascomycota</taxon>
        <taxon>Saccharomycotina</taxon>
        <taxon>Pichiomycetes</taxon>
        <taxon>Debaryomycetaceae</taxon>
        <taxon>Kurtzmaniella</taxon>
    </lineage>
</organism>
<dbReference type="Gene3D" id="2.120.10.30">
    <property type="entry name" value="TolB, C-terminal domain"/>
    <property type="match status" value="1"/>
</dbReference>
<dbReference type="InterPro" id="IPR013658">
    <property type="entry name" value="SGL"/>
</dbReference>
<evidence type="ECO:0000313" key="4">
    <source>
        <dbReference type="Proteomes" id="UP001497600"/>
    </source>
</evidence>
<name>A0ABP0EDB6_9ASCO</name>
<dbReference type="Pfam" id="PF08450">
    <property type="entry name" value="SGL"/>
    <property type="match status" value="1"/>
</dbReference>
<dbReference type="Proteomes" id="UP001497600">
    <property type="component" value="Chromosome E"/>
</dbReference>
<reference evidence="3 4" key="1">
    <citation type="submission" date="2024-01" db="EMBL/GenBank/DDBJ databases">
        <authorList>
            <consortium name="Genoscope - CEA"/>
            <person name="William W."/>
        </authorList>
    </citation>
    <scope>NUCLEOTIDE SEQUENCE [LARGE SCALE GENOMIC DNA]</scope>
    <source>
        <strain evidence="3 4">29B2s-10</strain>
    </source>
</reference>